<reference evidence="1 2" key="1">
    <citation type="submission" date="2024-04" db="EMBL/GenBank/DDBJ databases">
        <title>Tritrichomonas musculus Genome.</title>
        <authorList>
            <person name="Alves-Ferreira E."/>
            <person name="Grigg M."/>
            <person name="Lorenzi H."/>
            <person name="Galac M."/>
        </authorList>
    </citation>
    <scope>NUCLEOTIDE SEQUENCE [LARGE SCALE GENOMIC DNA]</scope>
    <source>
        <strain evidence="1 2">EAF2021</strain>
    </source>
</reference>
<evidence type="ECO:0008006" key="3">
    <source>
        <dbReference type="Google" id="ProtNLM"/>
    </source>
</evidence>
<comment type="caution">
    <text evidence="1">The sequence shown here is derived from an EMBL/GenBank/DDBJ whole genome shotgun (WGS) entry which is preliminary data.</text>
</comment>
<evidence type="ECO:0000313" key="2">
    <source>
        <dbReference type="Proteomes" id="UP001470230"/>
    </source>
</evidence>
<dbReference type="PANTHER" id="PTHR24159:SF5">
    <property type="entry name" value="ANK_REP_REGION DOMAIN-CONTAINING PROTEIN"/>
    <property type="match status" value="1"/>
</dbReference>
<dbReference type="EMBL" id="JAPFFF010000001">
    <property type="protein sequence ID" value="KAK8899878.1"/>
    <property type="molecule type" value="Genomic_DNA"/>
</dbReference>
<dbReference type="SUPFAM" id="SSF48403">
    <property type="entry name" value="Ankyrin repeat"/>
    <property type="match status" value="1"/>
</dbReference>
<dbReference type="PANTHER" id="PTHR24159">
    <property type="match status" value="1"/>
</dbReference>
<name>A0ABR2L957_9EUKA</name>
<dbReference type="Proteomes" id="UP001470230">
    <property type="component" value="Unassembled WGS sequence"/>
</dbReference>
<dbReference type="InterPro" id="IPR036770">
    <property type="entry name" value="Ankyrin_rpt-contain_sf"/>
</dbReference>
<accession>A0ABR2L957</accession>
<evidence type="ECO:0000313" key="1">
    <source>
        <dbReference type="EMBL" id="KAK8899878.1"/>
    </source>
</evidence>
<gene>
    <name evidence="1" type="ORF">M9Y10_002201</name>
</gene>
<keyword evidence="2" id="KW-1185">Reference proteome</keyword>
<protein>
    <recommendedName>
        <fullName evidence="3">DUF3447 domain-containing protein</fullName>
    </recommendedName>
</protein>
<organism evidence="1 2">
    <name type="scientific">Tritrichomonas musculus</name>
    <dbReference type="NCBI Taxonomy" id="1915356"/>
    <lineage>
        <taxon>Eukaryota</taxon>
        <taxon>Metamonada</taxon>
        <taxon>Parabasalia</taxon>
        <taxon>Tritrichomonadida</taxon>
        <taxon>Tritrichomonadidae</taxon>
        <taxon>Tritrichomonas</taxon>
    </lineage>
</organism>
<sequence length="376" mass="45392">MEVLLQKCLDELKMMQEKILAFINEEANAEENFQNLNSFINEHKFNDCRYKLKMSLHLIVKIANNHHRSSDFISKIEKILLIFKDKMKEYYSNNDIFNIFKSNKRILLFLIEQEILKIDEYIAKMMVSPKCIKAKYHQYFAPEIKPFISEKLKQPRYDDYIDKYDRDDDEETNNWYDEIYETLPDDFYEKRKRGENDSYVCELIREDAVNDFIAEINENKLSVHSKIDIVIYETNPFLIFNEDDDITLIKYAAFYGSFQIFQYLRKNGANLDHSLWLYAIHGKNTDIIHLLKECYIEPKSYEDCRNEAIKCHHNEIVKFLQNTDFNLLLILKNYNFAYMKTDNFDESLFFELCKYDYYQFIDILLNEKKIDINEII</sequence>
<proteinExistence type="predicted"/>
<dbReference type="Gene3D" id="1.25.40.20">
    <property type="entry name" value="Ankyrin repeat-containing domain"/>
    <property type="match status" value="1"/>
</dbReference>